<dbReference type="Pfam" id="PF00005">
    <property type="entry name" value="ABC_tran"/>
    <property type="match status" value="1"/>
</dbReference>
<dbReference type="OrthoDB" id="9802264at2"/>
<dbReference type="InterPro" id="IPR012693">
    <property type="entry name" value="ABC_transpr_PhnC"/>
</dbReference>
<dbReference type="InterPro" id="IPR017871">
    <property type="entry name" value="ABC_transporter-like_CS"/>
</dbReference>
<dbReference type="EMBL" id="ASSJ01000076">
    <property type="protein sequence ID" value="ERN40485.1"/>
    <property type="molecule type" value="Genomic_DNA"/>
</dbReference>
<dbReference type="PATRIC" id="fig|582515.4.peg.3408"/>
<keyword evidence="9" id="KW-0378">Hydrolase</keyword>
<dbReference type="AlphaFoldDB" id="U5DL86"/>
<dbReference type="PROSITE" id="PS50893">
    <property type="entry name" value="ABC_TRANSPORTER_2"/>
    <property type="match status" value="1"/>
</dbReference>
<dbReference type="GO" id="GO:0005524">
    <property type="term" value="F:ATP binding"/>
    <property type="evidence" value="ECO:0007669"/>
    <property type="project" value="UniProtKB-KW"/>
</dbReference>
<evidence type="ECO:0000259" key="8">
    <source>
        <dbReference type="PROSITE" id="PS50893"/>
    </source>
</evidence>
<evidence type="ECO:0000256" key="6">
    <source>
        <dbReference type="ARBA" id="ARBA00022967"/>
    </source>
</evidence>
<dbReference type="eggNOG" id="COG3638">
    <property type="taxonomic scope" value="Bacteria"/>
</dbReference>
<organism evidence="9 10">
    <name type="scientific">Rubidibacter lacunae KORDI 51-2</name>
    <dbReference type="NCBI Taxonomy" id="582515"/>
    <lineage>
        <taxon>Bacteria</taxon>
        <taxon>Bacillati</taxon>
        <taxon>Cyanobacteriota</taxon>
        <taxon>Cyanophyceae</taxon>
        <taxon>Oscillatoriophycideae</taxon>
        <taxon>Chroococcales</taxon>
        <taxon>Aphanothecaceae</taxon>
        <taxon>Rubidibacter</taxon>
    </lineage>
</organism>
<protein>
    <submittedName>
        <fullName evidence="9">Phosphonate ABC transporter, ATP-binding protein</fullName>
        <ecNumber evidence="9">3.6.3.28</ecNumber>
    </submittedName>
</protein>
<name>U5DL86_9CHRO</name>
<dbReference type="InterPro" id="IPR003439">
    <property type="entry name" value="ABC_transporter-like_ATP-bd"/>
</dbReference>
<dbReference type="SUPFAM" id="SSF52540">
    <property type="entry name" value="P-loop containing nucleoside triphosphate hydrolases"/>
    <property type="match status" value="1"/>
</dbReference>
<keyword evidence="7" id="KW-0472">Membrane</keyword>
<dbReference type="PROSITE" id="PS00211">
    <property type="entry name" value="ABC_TRANSPORTER_1"/>
    <property type="match status" value="1"/>
</dbReference>
<dbReference type="EC" id="3.6.3.28" evidence="9"/>
<keyword evidence="4 9" id="KW-0067">ATP-binding</keyword>
<evidence type="ECO:0000256" key="7">
    <source>
        <dbReference type="ARBA" id="ARBA00023136"/>
    </source>
</evidence>
<evidence type="ECO:0000256" key="5">
    <source>
        <dbReference type="ARBA" id="ARBA00022885"/>
    </source>
</evidence>
<comment type="caution">
    <text evidence="9">The sequence shown here is derived from an EMBL/GenBank/DDBJ whole genome shotgun (WGS) entry which is preliminary data.</text>
</comment>
<dbReference type="GO" id="GO:0016887">
    <property type="term" value="F:ATP hydrolysis activity"/>
    <property type="evidence" value="ECO:0007669"/>
    <property type="project" value="InterPro"/>
</dbReference>
<dbReference type="Proteomes" id="UP000016960">
    <property type="component" value="Unassembled WGS sequence"/>
</dbReference>
<dbReference type="Gene3D" id="3.40.50.300">
    <property type="entry name" value="P-loop containing nucleotide triphosphate hydrolases"/>
    <property type="match status" value="1"/>
</dbReference>
<keyword evidence="1" id="KW-0813">Transport</keyword>
<evidence type="ECO:0000256" key="1">
    <source>
        <dbReference type="ARBA" id="ARBA00022448"/>
    </source>
</evidence>
<dbReference type="PANTHER" id="PTHR43166:SF6">
    <property type="entry name" value="PHOSPHONATES IMPORT ATP-BINDING PROTEIN PHNC"/>
    <property type="match status" value="1"/>
</dbReference>
<dbReference type="InParanoid" id="U5DL86"/>
<keyword evidence="6" id="KW-1278">Translocase</keyword>
<accession>U5DL86</accession>
<proteinExistence type="predicted"/>
<keyword evidence="3" id="KW-0547">Nucleotide-binding</keyword>
<evidence type="ECO:0000256" key="2">
    <source>
        <dbReference type="ARBA" id="ARBA00022475"/>
    </source>
</evidence>
<dbReference type="InterPro" id="IPR027417">
    <property type="entry name" value="P-loop_NTPase"/>
</dbReference>
<dbReference type="InterPro" id="IPR003593">
    <property type="entry name" value="AAA+_ATPase"/>
</dbReference>
<evidence type="ECO:0000256" key="4">
    <source>
        <dbReference type="ARBA" id="ARBA00022840"/>
    </source>
</evidence>
<evidence type="ECO:0000313" key="9">
    <source>
        <dbReference type="EMBL" id="ERN40485.1"/>
    </source>
</evidence>
<dbReference type="RefSeq" id="WP_022608631.1">
    <property type="nucleotide sequence ID" value="NZ_ASSJ01000076.1"/>
</dbReference>
<evidence type="ECO:0000313" key="10">
    <source>
        <dbReference type="Proteomes" id="UP000016960"/>
    </source>
</evidence>
<keyword evidence="2" id="KW-1003">Cell membrane</keyword>
<reference evidence="9 10" key="1">
    <citation type="submission" date="2013-05" db="EMBL/GenBank/DDBJ databases">
        <title>Draft genome sequence of Rubidibacter lacunae KORDI 51-2.</title>
        <authorList>
            <person name="Choi D.H."/>
            <person name="Noh J.H."/>
            <person name="Kwon K.-K."/>
            <person name="Lee J.-H."/>
            <person name="Ryu J.-Y."/>
        </authorList>
    </citation>
    <scope>NUCLEOTIDE SEQUENCE [LARGE SCALE GENOMIC DNA]</scope>
    <source>
        <strain evidence="9 10">KORDI 51-2</strain>
    </source>
</reference>
<sequence>MNAEETPLLVVEKLTKHYDTSVLEDVSFTIRPRTFTAVLGPSGAGKSTLLRCILQLTRPDRGRVWFRDCELTGCGPLELRRQRSQIATIAQQYDLVRRRTALENCLGGRLSELPLWRCLLGSFPQRLQTEALEALARVQLLDVAFQRADRLSGGQKQRVAIARALTQRAQLVLADEPVASLDPQTARAVLVLLRSLCDREGLTVVCNLHQVEWAQQYSDRILGLRDGQLVLDRPTARVTESDLACLYGSERASLSWQKHSTEKHST</sequence>
<dbReference type="CDD" id="cd03256">
    <property type="entry name" value="ABC_PhnC_transporter"/>
    <property type="match status" value="1"/>
</dbReference>
<dbReference type="GO" id="GO:0015416">
    <property type="term" value="F:ABC-type phosphonate transporter activity"/>
    <property type="evidence" value="ECO:0007669"/>
    <property type="project" value="InterPro"/>
</dbReference>
<dbReference type="SMART" id="SM00382">
    <property type="entry name" value="AAA"/>
    <property type="match status" value="1"/>
</dbReference>
<feature type="domain" description="ABC transporter" evidence="8">
    <location>
        <begin position="6"/>
        <end position="251"/>
    </location>
</feature>
<dbReference type="NCBIfam" id="TIGR02315">
    <property type="entry name" value="ABC_phnC"/>
    <property type="match status" value="1"/>
</dbReference>
<gene>
    <name evidence="9" type="ORF">KR51_00030310</name>
</gene>
<keyword evidence="10" id="KW-1185">Reference proteome</keyword>
<evidence type="ECO:0000256" key="3">
    <source>
        <dbReference type="ARBA" id="ARBA00022741"/>
    </source>
</evidence>
<keyword evidence="5" id="KW-0918">Phosphonate transport</keyword>
<dbReference type="InterPro" id="IPR050086">
    <property type="entry name" value="MetN_ABC_transporter-like"/>
</dbReference>
<dbReference type="GO" id="GO:0016020">
    <property type="term" value="C:membrane"/>
    <property type="evidence" value="ECO:0007669"/>
    <property type="project" value="InterPro"/>
</dbReference>
<dbReference type="PANTHER" id="PTHR43166">
    <property type="entry name" value="AMINO ACID IMPORT ATP-BINDING PROTEIN"/>
    <property type="match status" value="1"/>
</dbReference>
<dbReference type="STRING" id="582515.KR51_00030310"/>